<keyword evidence="1" id="KW-0812">Transmembrane</keyword>
<evidence type="ECO:0000313" key="2">
    <source>
        <dbReference type="EMBL" id="TMQ99266.1"/>
    </source>
</evidence>
<reference evidence="2 3" key="1">
    <citation type="submission" date="2019-05" db="EMBL/GenBank/DDBJ databases">
        <title>Draft genome sequence of Actinomadura sp. 14C53.</title>
        <authorList>
            <person name="Saricaoglu S."/>
            <person name="Isik K."/>
        </authorList>
    </citation>
    <scope>NUCLEOTIDE SEQUENCE [LARGE SCALE GENOMIC DNA]</scope>
    <source>
        <strain evidence="2 3">14C53</strain>
    </source>
</reference>
<evidence type="ECO:0000256" key="1">
    <source>
        <dbReference type="SAM" id="Phobius"/>
    </source>
</evidence>
<sequence>MPQQDPASLAAGVLITLAFFLLIGYIVRSMLRTEVAAVRIATTLIALGSVMVALPAILYALLG</sequence>
<keyword evidence="3" id="KW-1185">Reference proteome</keyword>
<gene>
    <name evidence="2" type="ORF">ETD83_18105</name>
</gene>
<evidence type="ECO:0000313" key="3">
    <source>
        <dbReference type="Proteomes" id="UP000309174"/>
    </source>
</evidence>
<dbReference type="RefSeq" id="WP_138646308.1">
    <property type="nucleotide sequence ID" value="NZ_VCKW01000085.1"/>
</dbReference>
<feature type="transmembrane region" description="Helical" evidence="1">
    <location>
        <begin position="6"/>
        <end position="28"/>
    </location>
</feature>
<protein>
    <submittedName>
        <fullName evidence="2">Uncharacterized protein</fullName>
    </submittedName>
</protein>
<comment type="caution">
    <text evidence="2">The sequence shown here is derived from an EMBL/GenBank/DDBJ whole genome shotgun (WGS) entry which is preliminary data.</text>
</comment>
<keyword evidence="1" id="KW-0472">Membrane</keyword>
<dbReference type="AlphaFoldDB" id="A0A5C4JBK6"/>
<dbReference type="Proteomes" id="UP000309174">
    <property type="component" value="Unassembled WGS sequence"/>
</dbReference>
<proteinExistence type="predicted"/>
<dbReference type="EMBL" id="VCKW01000085">
    <property type="protein sequence ID" value="TMQ99266.1"/>
    <property type="molecule type" value="Genomic_DNA"/>
</dbReference>
<keyword evidence="1" id="KW-1133">Transmembrane helix</keyword>
<organism evidence="2 3">
    <name type="scientific">Actinomadura soli</name>
    <dbReference type="NCBI Taxonomy" id="2508997"/>
    <lineage>
        <taxon>Bacteria</taxon>
        <taxon>Bacillati</taxon>
        <taxon>Actinomycetota</taxon>
        <taxon>Actinomycetes</taxon>
        <taxon>Streptosporangiales</taxon>
        <taxon>Thermomonosporaceae</taxon>
        <taxon>Actinomadura</taxon>
    </lineage>
</organism>
<feature type="transmembrane region" description="Helical" evidence="1">
    <location>
        <begin position="40"/>
        <end position="62"/>
    </location>
</feature>
<name>A0A5C4JBK6_9ACTN</name>
<accession>A0A5C4JBK6</accession>